<feature type="compositionally biased region" description="Polar residues" evidence="6">
    <location>
        <begin position="92"/>
        <end position="104"/>
    </location>
</feature>
<evidence type="ECO:0000256" key="5">
    <source>
        <dbReference type="PROSITE-ProRule" id="PRU00192"/>
    </source>
</evidence>
<evidence type="ECO:0000256" key="1">
    <source>
        <dbReference type="ARBA" id="ARBA00004170"/>
    </source>
</evidence>
<evidence type="ECO:0000256" key="2">
    <source>
        <dbReference type="ARBA" id="ARBA00022443"/>
    </source>
</evidence>
<dbReference type="SUPFAM" id="SSF50044">
    <property type="entry name" value="SH3-domain"/>
    <property type="match status" value="1"/>
</dbReference>
<keyword evidence="3" id="KW-0175">Coiled coil</keyword>
<dbReference type="PROSITE" id="PS50002">
    <property type="entry name" value="SH3"/>
    <property type="match status" value="1"/>
</dbReference>
<dbReference type="PANTHER" id="PTHR14167">
    <property type="entry name" value="SH3 DOMAIN-CONTAINING"/>
    <property type="match status" value="1"/>
</dbReference>
<evidence type="ECO:0000256" key="3">
    <source>
        <dbReference type="ARBA" id="ARBA00023054"/>
    </source>
</evidence>
<organism evidence="8 9">
    <name type="scientific">Basidiobolus ranarum</name>
    <dbReference type="NCBI Taxonomy" id="34480"/>
    <lineage>
        <taxon>Eukaryota</taxon>
        <taxon>Fungi</taxon>
        <taxon>Fungi incertae sedis</taxon>
        <taxon>Zoopagomycota</taxon>
        <taxon>Entomophthoromycotina</taxon>
        <taxon>Basidiobolomycetes</taxon>
        <taxon>Basidiobolales</taxon>
        <taxon>Basidiobolaceae</taxon>
        <taxon>Basidiobolus</taxon>
    </lineage>
</organism>
<protein>
    <recommendedName>
        <fullName evidence="7">SH3 domain-containing protein</fullName>
    </recommendedName>
</protein>
<feature type="compositionally biased region" description="Polar residues" evidence="6">
    <location>
        <begin position="300"/>
        <end position="313"/>
    </location>
</feature>
<name>A0ABR2W2W2_9FUNG</name>
<evidence type="ECO:0000256" key="4">
    <source>
        <dbReference type="ARBA" id="ARBA00023136"/>
    </source>
</evidence>
<dbReference type="InterPro" id="IPR050384">
    <property type="entry name" value="Endophilin_SH3RF"/>
</dbReference>
<dbReference type="SUPFAM" id="SSF103657">
    <property type="entry name" value="BAR/IMD domain-like"/>
    <property type="match status" value="1"/>
</dbReference>
<evidence type="ECO:0000313" key="9">
    <source>
        <dbReference type="Proteomes" id="UP001479436"/>
    </source>
</evidence>
<keyword evidence="4" id="KW-0472">Membrane</keyword>
<reference evidence="8 9" key="1">
    <citation type="submission" date="2023-04" db="EMBL/GenBank/DDBJ databases">
        <title>Genome of Basidiobolus ranarum AG-B5.</title>
        <authorList>
            <person name="Stajich J.E."/>
            <person name="Carter-House D."/>
            <person name="Gryganskyi A."/>
        </authorList>
    </citation>
    <scope>NUCLEOTIDE SEQUENCE [LARGE SCALE GENOMIC DNA]</scope>
    <source>
        <strain evidence="8 9">AG-B5</strain>
    </source>
</reference>
<feature type="region of interest" description="Disordered" evidence="6">
    <location>
        <begin position="232"/>
        <end position="321"/>
    </location>
</feature>
<dbReference type="InterPro" id="IPR036028">
    <property type="entry name" value="SH3-like_dom_sf"/>
</dbReference>
<dbReference type="SMART" id="SM00326">
    <property type="entry name" value="SH3"/>
    <property type="match status" value="1"/>
</dbReference>
<keyword evidence="2 5" id="KW-0728">SH3 domain</keyword>
<sequence length="375" mass="41762">MRAAELKFNESMDESYSKMVAISNAEEMYMGQLAKFYDCELEYFQRNVQILTDIREIFNESNYSKYYQTTRRSPSLALRGEHQVSRSKSHRVNLSPNYEDQEPSFSPPNRNPSGYNKAGYFDTARTNSETSEEMMPTGGGGYSAPGRVLTKTPSFGSDHHVPPLPQRGSQKELVRVLYDYDGDTTDELPIRKGDTVTVLDKIDEGWWIGEIVDEFGRRAGMFPSNYVEEIAPDLPPSASMPKRSYTTTAPQRAAAAPNSINRYNTLIPDSVPIQTEPSMQGESIGRRRQAPLPPHGSGGSNQISPGNTRSNPSEIRRPSIPFHSNANTLKAQAPSNSPFDDDNAGGIISCQECGCTDYKANVFKQNSCNNCFHTH</sequence>
<dbReference type="EMBL" id="JASJQH010007123">
    <property type="protein sequence ID" value="KAK9717835.1"/>
    <property type="molecule type" value="Genomic_DNA"/>
</dbReference>
<feature type="compositionally biased region" description="Polar residues" evidence="6">
    <location>
        <begin position="272"/>
        <end position="281"/>
    </location>
</feature>
<dbReference type="Gene3D" id="1.20.1270.60">
    <property type="entry name" value="Arfaptin homology (AH) domain/BAR domain"/>
    <property type="match status" value="1"/>
</dbReference>
<feature type="compositionally biased region" description="Low complexity" evidence="6">
    <location>
        <begin position="246"/>
        <end position="257"/>
    </location>
</feature>
<feature type="region of interest" description="Disordered" evidence="6">
    <location>
        <begin position="69"/>
        <end position="166"/>
    </location>
</feature>
<dbReference type="PANTHER" id="PTHR14167:SF81">
    <property type="entry name" value="ENDOPHILIN-A"/>
    <property type="match status" value="1"/>
</dbReference>
<evidence type="ECO:0000256" key="6">
    <source>
        <dbReference type="SAM" id="MobiDB-lite"/>
    </source>
</evidence>
<evidence type="ECO:0000313" key="8">
    <source>
        <dbReference type="EMBL" id="KAK9717835.1"/>
    </source>
</evidence>
<dbReference type="CDD" id="cd00174">
    <property type="entry name" value="SH3"/>
    <property type="match status" value="1"/>
</dbReference>
<dbReference type="Pfam" id="PF00018">
    <property type="entry name" value="SH3_1"/>
    <property type="match status" value="1"/>
</dbReference>
<comment type="subcellular location">
    <subcellularLocation>
        <location evidence="1">Membrane</location>
        <topology evidence="1">Peripheral membrane protein</topology>
    </subcellularLocation>
</comment>
<proteinExistence type="predicted"/>
<comment type="caution">
    <text evidence="8">The sequence shown here is derived from an EMBL/GenBank/DDBJ whole genome shotgun (WGS) entry which is preliminary data.</text>
</comment>
<feature type="domain" description="SH3" evidence="7">
    <location>
        <begin position="169"/>
        <end position="232"/>
    </location>
</feature>
<dbReference type="PRINTS" id="PR00452">
    <property type="entry name" value="SH3DOMAIN"/>
</dbReference>
<dbReference type="InterPro" id="IPR001452">
    <property type="entry name" value="SH3_domain"/>
</dbReference>
<dbReference type="Gene3D" id="2.30.30.40">
    <property type="entry name" value="SH3 Domains"/>
    <property type="match status" value="1"/>
</dbReference>
<keyword evidence="9" id="KW-1185">Reference proteome</keyword>
<gene>
    <name evidence="8" type="ORF">K7432_005929</name>
</gene>
<dbReference type="Proteomes" id="UP001479436">
    <property type="component" value="Unassembled WGS sequence"/>
</dbReference>
<accession>A0ABR2W2W2</accession>
<dbReference type="InterPro" id="IPR027267">
    <property type="entry name" value="AH/BAR_dom_sf"/>
</dbReference>
<evidence type="ECO:0000259" key="7">
    <source>
        <dbReference type="PROSITE" id="PS50002"/>
    </source>
</evidence>